<evidence type="ECO:0000259" key="8">
    <source>
        <dbReference type="SMART" id="SM00562"/>
    </source>
</evidence>
<dbReference type="GO" id="GO:0006241">
    <property type="term" value="P:CTP biosynthetic process"/>
    <property type="evidence" value="ECO:0007669"/>
    <property type="project" value="InterPro"/>
</dbReference>
<reference evidence="9 10" key="1">
    <citation type="journal article" date="2016" name="Nat. Commun.">
        <title>Local admixture of amplified and diversified secreted pathogenesis determinants shapes mosaic Toxoplasma gondii genomes.</title>
        <authorList>
            <person name="Lorenzi H."/>
            <person name="Khan A."/>
            <person name="Behnke M.S."/>
            <person name="Namasivayam S."/>
            <person name="Swapna L.S."/>
            <person name="Hadjithomas M."/>
            <person name="Karamycheva S."/>
            <person name="Pinney D."/>
            <person name="Brunk B.P."/>
            <person name="Ajioka J.W."/>
            <person name="Ajzenberg D."/>
            <person name="Boothroyd J.C."/>
            <person name="Boyle J.P."/>
            <person name="Darde M.L."/>
            <person name="Diaz-Miranda M.A."/>
            <person name="Dubey J.P."/>
            <person name="Fritz H.M."/>
            <person name="Gennari S.M."/>
            <person name="Gregory B.D."/>
            <person name="Kim K."/>
            <person name="Saeij J.P."/>
            <person name="Su C."/>
            <person name="White M.W."/>
            <person name="Zhu X.Q."/>
            <person name="Howe D.K."/>
            <person name="Rosenthal B.M."/>
            <person name="Grigg M.E."/>
            <person name="Parkinson J."/>
            <person name="Liu L."/>
            <person name="Kissinger J.C."/>
            <person name="Roos D.S."/>
            <person name="Sibley L.D."/>
        </authorList>
    </citation>
    <scope>NUCLEOTIDE SEQUENCE [LARGE SCALE GENOMIC DNA]</scope>
    <source>
        <strain evidence="9 10">ARI</strain>
    </source>
</reference>
<keyword evidence="3" id="KW-0547">Nucleotide-binding</keyword>
<gene>
    <name evidence="9" type="ORF">TGARI_269035A</name>
</gene>
<dbReference type="Pfam" id="PF00334">
    <property type="entry name" value="NDK"/>
    <property type="match status" value="2"/>
</dbReference>
<dbReference type="EMBL" id="AGQS02003699">
    <property type="protein sequence ID" value="KYF47121.1"/>
    <property type="molecule type" value="Genomic_DNA"/>
</dbReference>
<protein>
    <submittedName>
        <fullName evidence="9">Nucleoside diphosphate kinase</fullName>
        <ecNumber evidence="9">2.7.4.14</ecNumber>
        <ecNumber evidence="9">2.7.4.6</ecNumber>
    </submittedName>
</protein>
<dbReference type="PANTHER" id="PTHR46161:SF3">
    <property type="entry name" value="NUCLEOSIDE DIPHOSPHATE KINASE DDB_G0292928-RELATED"/>
    <property type="match status" value="1"/>
</dbReference>
<keyword evidence="5" id="KW-0067">ATP-binding</keyword>
<sequence length="228" mass="25617">MQARQSAKGTLRARFGADATRNAVHGASCAADVEKAISLFFAEANFALERTFALIKPDGMDATLRRSIFEEIEKKRFQIISRKEIVLDKQGFMQLYAKHRGESYFPELLEFMTNRPVTALVLMRVSAVAVWRDVVGARTDLGALPRGKSLRGLYSKSRLRSVVHASETRSQAEQAIAFFFPELPMYPIPNAESINDYVFLKRATFGKTIELESSERDPVPPTLQILIS</sequence>
<evidence type="ECO:0000256" key="1">
    <source>
        <dbReference type="ARBA" id="ARBA00008142"/>
    </source>
</evidence>
<accession>A0A139Y753</accession>
<dbReference type="PROSITE" id="PS51374">
    <property type="entry name" value="NDPK_LIKE"/>
    <property type="match status" value="2"/>
</dbReference>
<evidence type="ECO:0000256" key="4">
    <source>
        <dbReference type="ARBA" id="ARBA00022777"/>
    </source>
</evidence>
<dbReference type="GO" id="GO:0006183">
    <property type="term" value="P:GTP biosynthetic process"/>
    <property type="evidence" value="ECO:0007669"/>
    <property type="project" value="InterPro"/>
</dbReference>
<organism evidence="9 10">
    <name type="scientific">Toxoplasma gondii ARI</name>
    <dbReference type="NCBI Taxonomy" id="1074872"/>
    <lineage>
        <taxon>Eukaryota</taxon>
        <taxon>Sar</taxon>
        <taxon>Alveolata</taxon>
        <taxon>Apicomplexa</taxon>
        <taxon>Conoidasida</taxon>
        <taxon>Coccidia</taxon>
        <taxon>Eucoccidiorida</taxon>
        <taxon>Eimeriorina</taxon>
        <taxon>Sarcocystidae</taxon>
        <taxon>Toxoplasma</taxon>
    </lineage>
</organism>
<dbReference type="SMART" id="SM00562">
    <property type="entry name" value="NDK"/>
    <property type="match status" value="1"/>
</dbReference>
<evidence type="ECO:0000313" key="10">
    <source>
        <dbReference type="Proteomes" id="UP000074247"/>
    </source>
</evidence>
<feature type="non-terminal residue" evidence="9">
    <location>
        <position position="228"/>
    </location>
</feature>
<dbReference type="EC" id="2.7.4.14" evidence="9"/>
<name>A0A139Y753_TOXGO</name>
<dbReference type="EC" id="2.7.4.6" evidence="9"/>
<evidence type="ECO:0000256" key="5">
    <source>
        <dbReference type="ARBA" id="ARBA00022840"/>
    </source>
</evidence>
<dbReference type="GO" id="GO:0006228">
    <property type="term" value="P:UTP biosynthetic process"/>
    <property type="evidence" value="ECO:0007669"/>
    <property type="project" value="InterPro"/>
</dbReference>
<dbReference type="VEuPathDB" id="ToxoDB:TGARI_269035A"/>
<proteinExistence type="inferred from homology"/>
<dbReference type="GO" id="GO:0004550">
    <property type="term" value="F:nucleoside diphosphate kinase activity"/>
    <property type="evidence" value="ECO:0007669"/>
    <property type="project" value="UniProtKB-EC"/>
</dbReference>
<evidence type="ECO:0000256" key="2">
    <source>
        <dbReference type="ARBA" id="ARBA00022679"/>
    </source>
</evidence>
<feature type="domain" description="Nucleoside diphosphate kinase-like" evidence="8">
    <location>
        <begin position="48"/>
        <end position="187"/>
    </location>
</feature>
<dbReference type="Proteomes" id="UP000074247">
    <property type="component" value="Unassembled WGS sequence"/>
</dbReference>
<dbReference type="InterPro" id="IPR036850">
    <property type="entry name" value="NDK-like_dom_sf"/>
</dbReference>
<dbReference type="PRINTS" id="PR01243">
    <property type="entry name" value="NUCDPKINASE"/>
</dbReference>
<comment type="caution">
    <text evidence="9">The sequence shown here is derived from an EMBL/GenBank/DDBJ whole genome shotgun (WGS) entry which is preliminary data.</text>
</comment>
<dbReference type="InterPro" id="IPR034907">
    <property type="entry name" value="NDK-like_dom"/>
</dbReference>
<dbReference type="SUPFAM" id="SSF54919">
    <property type="entry name" value="Nucleoside diphosphate kinase, NDK"/>
    <property type="match status" value="2"/>
</dbReference>
<dbReference type="Gene3D" id="3.30.70.141">
    <property type="entry name" value="Nucleoside diphosphate kinase-like domain"/>
    <property type="match status" value="2"/>
</dbReference>
<dbReference type="AlphaFoldDB" id="A0A139Y753"/>
<dbReference type="InterPro" id="IPR001564">
    <property type="entry name" value="Nucleoside_diP_kinase"/>
</dbReference>
<keyword evidence="2 9" id="KW-0808">Transferase</keyword>
<evidence type="ECO:0000256" key="3">
    <source>
        <dbReference type="ARBA" id="ARBA00022741"/>
    </source>
</evidence>
<keyword evidence="4 9" id="KW-0418">Kinase</keyword>
<evidence type="ECO:0000256" key="6">
    <source>
        <dbReference type="PROSITE-ProRule" id="PRU00706"/>
    </source>
</evidence>
<comment type="similarity">
    <text evidence="1 6 7">Belongs to the NDK family.</text>
</comment>
<evidence type="ECO:0000313" key="9">
    <source>
        <dbReference type="EMBL" id="KYF47121.1"/>
    </source>
</evidence>
<dbReference type="GO" id="GO:0005524">
    <property type="term" value="F:ATP binding"/>
    <property type="evidence" value="ECO:0007669"/>
    <property type="project" value="UniProtKB-KW"/>
</dbReference>
<evidence type="ECO:0000256" key="7">
    <source>
        <dbReference type="RuleBase" id="RU004011"/>
    </source>
</evidence>
<dbReference type="PANTHER" id="PTHR46161">
    <property type="entry name" value="NUCLEOSIDE DIPHOSPHATE KINASE"/>
    <property type="match status" value="1"/>
</dbReference>
<comment type="caution">
    <text evidence="6">Lacks conserved residue(s) required for the propagation of feature annotation.</text>
</comment>